<dbReference type="EC" id="2.7.13.3" evidence="2"/>
<comment type="catalytic activity">
    <reaction evidence="1">
        <text>ATP + protein L-histidine = ADP + protein N-phospho-L-histidine.</text>
        <dbReference type="EC" id="2.7.13.3"/>
    </reaction>
</comment>
<dbReference type="PRINTS" id="PR00344">
    <property type="entry name" value="BCTRLSENSOR"/>
</dbReference>
<feature type="domain" description="Response regulatory" evidence="8">
    <location>
        <begin position="7"/>
        <end position="124"/>
    </location>
</feature>
<evidence type="ECO:0000256" key="2">
    <source>
        <dbReference type="ARBA" id="ARBA00012438"/>
    </source>
</evidence>
<dbReference type="CDD" id="cd00082">
    <property type="entry name" value="HisKA"/>
    <property type="match status" value="1"/>
</dbReference>
<reference evidence="11" key="1">
    <citation type="submission" date="2017-07" db="EMBL/GenBank/DDBJ databases">
        <title>The cable genome - Insights into the physiology and evolution of filamentous bacteria capable of sulfide oxidation via long distance electron transfer.</title>
        <authorList>
            <person name="Thorup C."/>
            <person name="Bjerg J.T."/>
            <person name="Schreiber L."/>
            <person name="Nielsen L.P."/>
            <person name="Kjeldsen K.U."/>
            <person name="Boesen T."/>
            <person name="Boggild A."/>
            <person name="Meysman F."/>
            <person name="Geelhoed J."/>
            <person name="Schramm A."/>
        </authorList>
    </citation>
    <scope>NUCLEOTIDE SEQUENCE [LARGE SCALE GENOMIC DNA]</scope>
    <source>
        <strain evidence="11">GS</strain>
    </source>
</reference>
<dbReference type="CDD" id="cd16922">
    <property type="entry name" value="HATPase_EvgS-ArcB-TorS-like"/>
    <property type="match status" value="1"/>
</dbReference>
<accession>A0A521G2F7</accession>
<protein>
    <recommendedName>
        <fullName evidence="2">histidine kinase</fullName>
        <ecNumber evidence="2">2.7.13.3</ecNumber>
    </recommendedName>
</protein>
<dbReference type="InterPro" id="IPR000014">
    <property type="entry name" value="PAS"/>
</dbReference>
<dbReference type="PANTHER" id="PTHR43047:SF72">
    <property type="entry name" value="OSMOSENSING HISTIDINE PROTEIN KINASE SLN1"/>
    <property type="match status" value="1"/>
</dbReference>
<dbReference type="SMART" id="SM00448">
    <property type="entry name" value="REC"/>
    <property type="match status" value="2"/>
</dbReference>
<feature type="modified residue" description="4-aspartylphosphate" evidence="6">
    <location>
        <position position="59"/>
    </location>
</feature>
<dbReference type="SMART" id="SM00091">
    <property type="entry name" value="PAS"/>
    <property type="match status" value="2"/>
</dbReference>
<evidence type="ECO:0000259" key="10">
    <source>
        <dbReference type="PROSITE" id="PS50113"/>
    </source>
</evidence>
<dbReference type="InterPro" id="IPR004358">
    <property type="entry name" value="Sig_transdc_His_kin-like_C"/>
</dbReference>
<dbReference type="SMART" id="SM00086">
    <property type="entry name" value="PAC"/>
    <property type="match status" value="2"/>
</dbReference>
<dbReference type="Pfam" id="PF13426">
    <property type="entry name" value="PAS_9"/>
    <property type="match status" value="1"/>
</dbReference>
<dbReference type="CDD" id="cd17546">
    <property type="entry name" value="REC_hyHK_CKI1_RcsC-like"/>
    <property type="match status" value="1"/>
</dbReference>
<evidence type="ECO:0000259" key="9">
    <source>
        <dbReference type="PROSITE" id="PS50112"/>
    </source>
</evidence>
<evidence type="ECO:0000256" key="6">
    <source>
        <dbReference type="PROSITE-ProRule" id="PRU00169"/>
    </source>
</evidence>
<evidence type="ECO:0000256" key="3">
    <source>
        <dbReference type="ARBA" id="ARBA00022553"/>
    </source>
</evidence>
<keyword evidence="3 6" id="KW-0597">Phosphoprotein</keyword>
<dbReference type="InterPro" id="IPR011006">
    <property type="entry name" value="CheY-like_superfamily"/>
</dbReference>
<feature type="domain" description="PAS" evidence="9">
    <location>
        <begin position="264"/>
        <end position="335"/>
    </location>
</feature>
<evidence type="ECO:0000259" key="8">
    <source>
        <dbReference type="PROSITE" id="PS50110"/>
    </source>
</evidence>
<keyword evidence="12" id="KW-1185">Reference proteome</keyword>
<dbReference type="Pfam" id="PF02518">
    <property type="entry name" value="HATPase_c"/>
    <property type="match status" value="1"/>
</dbReference>
<dbReference type="Pfam" id="PF00512">
    <property type="entry name" value="HisKA"/>
    <property type="match status" value="1"/>
</dbReference>
<dbReference type="PROSITE" id="PS50109">
    <property type="entry name" value="HIS_KIN"/>
    <property type="match status" value="1"/>
</dbReference>
<feature type="domain" description="PAC" evidence="10">
    <location>
        <begin position="338"/>
        <end position="390"/>
    </location>
</feature>
<gene>
    <name evidence="11" type="ORF">CDV28_10925</name>
</gene>
<evidence type="ECO:0000313" key="12">
    <source>
        <dbReference type="Proteomes" id="UP000316238"/>
    </source>
</evidence>
<dbReference type="InterPro" id="IPR036890">
    <property type="entry name" value="HATPase_C_sf"/>
</dbReference>
<sequence length="866" mass="97326">MPERNLHILLIEDNEDHADLFKANLSMTAYAGSEVIRQETLRAGVEELESRHFDLLFIDLSLKDSTITETLDRLRDLGCGCPTIVLTSLDDKRTILDIIKKGADDCLPKSEMNDVLLERIIHFNLDRWRLRQELFSSKEAYKDLYHNSPNMLGCTDAKTRRVLSCNQTFADTLGYQSDEIIGREIYAFYHHDCWDQYNKIFTTFITSGIISNAELQMVRKDGSTIDVLLNASSVRNEKGEILHSRSTWVDITERKAAGRKLREIQKFNRLIIETIPDLLWLKDAKGVYLICNPRVEQLFGAPEAEIVGKTDYDFTDKEQADTCRESDLLAAAAGRALMNEEWVTFAADGKKLLLEITKVPLFDEQGKRVAVMGIGHDITERHEAAQKAEAANKAKSVFLSNMSHELRTPLNAILGYTQIFLSDDSLRPRQRSGISTIHQAGEHLLLLINDVLDISRIESGKLELIETEFCLTPFIKGIREIMKLRARDKGLDFRDEATELPAVIIADELRLRQVILNLLSNSVKFTHSGWCSLQVNAEPAGHGKVRLHIAVEDSGAGISAEDQKLVFEPFLQVGERLQHREGTGLGLAISRELVRLMGGELQLISPINKTAQNGTGLGSRFFFSIEVPISEHRAIAAQQHRKVTGYTCLRRSDEPRRVLVVDDKLSNRAVLRDTLEPLGFVVQEATDGIEVPSACQRFRPDIILMDLRMPKVDGFAAADLLKEQEEFRHIPVIAVTASIAEGEAFRQRCLQHGFADYIHKPFSAGELLEIMAAHLQVELAYSEPVLPTAAPEAMILPPQELLDELTWLAEIGEIQGIIEKSAEIAGLEAGKYRAFARQVQELAEDFQFEALQNLISPAKKEQTCTL</sequence>
<dbReference type="SUPFAM" id="SSF47384">
    <property type="entry name" value="Homodimeric domain of signal transducing histidine kinase"/>
    <property type="match status" value="1"/>
</dbReference>
<dbReference type="InterPro" id="IPR000700">
    <property type="entry name" value="PAS-assoc_C"/>
</dbReference>
<dbReference type="Proteomes" id="UP000316238">
    <property type="component" value="Unassembled WGS sequence"/>
</dbReference>
<dbReference type="InterPro" id="IPR013656">
    <property type="entry name" value="PAS_4"/>
</dbReference>
<dbReference type="SUPFAM" id="SSF52172">
    <property type="entry name" value="CheY-like"/>
    <property type="match status" value="2"/>
</dbReference>
<dbReference type="InterPro" id="IPR003594">
    <property type="entry name" value="HATPase_dom"/>
</dbReference>
<dbReference type="PROSITE" id="PS50112">
    <property type="entry name" value="PAS"/>
    <property type="match status" value="2"/>
</dbReference>
<feature type="domain" description="Response regulatory" evidence="8">
    <location>
        <begin position="657"/>
        <end position="775"/>
    </location>
</feature>
<dbReference type="AlphaFoldDB" id="A0A521G2F7"/>
<dbReference type="InterPro" id="IPR001789">
    <property type="entry name" value="Sig_transdc_resp-reg_receiver"/>
</dbReference>
<dbReference type="InterPro" id="IPR001610">
    <property type="entry name" value="PAC"/>
</dbReference>
<dbReference type="InterPro" id="IPR036097">
    <property type="entry name" value="HisK_dim/P_sf"/>
</dbReference>
<feature type="domain" description="PAS" evidence="9">
    <location>
        <begin position="137"/>
        <end position="208"/>
    </location>
</feature>
<dbReference type="InterPro" id="IPR005467">
    <property type="entry name" value="His_kinase_dom"/>
</dbReference>
<dbReference type="Gene3D" id="3.30.565.10">
    <property type="entry name" value="Histidine kinase-like ATPase, C-terminal domain"/>
    <property type="match status" value="1"/>
</dbReference>
<dbReference type="CDD" id="cd00130">
    <property type="entry name" value="PAS"/>
    <property type="match status" value="2"/>
</dbReference>
<dbReference type="SMART" id="SM00387">
    <property type="entry name" value="HATPase_c"/>
    <property type="match status" value="1"/>
</dbReference>
<dbReference type="CDD" id="cd00156">
    <property type="entry name" value="REC"/>
    <property type="match status" value="1"/>
</dbReference>
<dbReference type="NCBIfam" id="TIGR00229">
    <property type="entry name" value="sensory_box"/>
    <property type="match status" value="2"/>
</dbReference>
<dbReference type="GO" id="GO:0005886">
    <property type="term" value="C:plasma membrane"/>
    <property type="evidence" value="ECO:0007669"/>
    <property type="project" value="TreeGrafter"/>
</dbReference>
<feature type="domain" description="Histidine kinase" evidence="7">
    <location>
        <begin position="401"/>
        <end position="631"/>
    </location>
</feature>
<dbReference type="PANTHER" id="PTHR43047">
    <property type="entry name" value="TWO-COMPONENT HISTIDINE PROTEIN KINASE"/>
    <property type="match status" value="1"/>
</dbReference>
<dbReference type="SUPFAM" id="SSF55874">
    <property type="entry name" value="ATPase domain of HSP90 chaperone/DNA topoisomerase II/histidine kinase"/>
    <property type="match status" value="1"/>
</dbReference>
<dbReference type="SMART" id="SM00388">
    <property type="entry name" value="HisKA"/>
    <property type="match status" value="1"/>
</dbReference>
<evidence type="ECO:0000256" key="4">
    <source>
        <dbReference type="ARBA" id="ARBA00022679"/>
    </source>
</evidence>
<dbReference type="GO" id="GO:0000155">
    <property type="term" value="F:phosphorelay sensor kinase activity"/>
    <property type="evidence" value="ECO:0007669"/>
    <property type="project" value="InterPro"/>
</dbReference>
<dbReference type="GO" id="GO:0009927">
    <property type="term" value="F:histidine phosphotransfer kinase activity"/>
    <property type="evidence" value="ECO:0007669"/>
    <property type="project" value="TreeGrafter"/>
</dbReference>
<dbReference type="Gene3D" id="3.30.450.20">
    <property type="entry name" value="PAS domain"/>
    <property type="match status" value="2"/>
</dbReference>
<evidence type="ECO:0000256" key="5">
    <source>
        <dbReference type="ARBA" id="ARBA00022777"/>
    </source>
</evidence>
<dbReference type="PROSITE" id="PS50110">
    <property type="entry name" value="RESPONSE_REGULATORY"/>
    <property type="match status" value="2"/>
</dbReference>
<dbReference type="InterPro" id="IPR003661">
    <property type="entry name" value="HisK_dim/P_dom"/>
</dbReference>
<dbReference type="SUPFAM" id="SSF55785">
    <property type="entry name" value="PYP-like sensor domain (PAS domain)"/>
    <property type="match status" value="2"/>
</dbReference>
<dbReference type="EMBL" id="NQJD01000009">
    <property type="protein sequence ID" value="TAA75212.1"/>
    <property type="molecule type" value="Genomic_DNA"/>
</dbReference>
<keyword evidence="4" id="KW-0808">Transferase</keyword>
<evidence type="ECO:0000259" key="7">
    <source>
        <dbReference type="PROSITE" id="PS50109"/>
    </source>
</evidence>
<dbReference type="Gene3D" id="3.40.50.2300">
    <property type="match status" value="2"/>
</dbReference>
<feature type="modified residue" description="4-aspartylphosphate" evidence="6">
    <location>
        <position position="706"/>
    </location>
</feature>
<feature type="domain" description="PAC" evidence="10">
    <location>
        <begin position="211"/>
        <end position="263"/>
    </location>
</feature>
<keyword evidence="5" id="KW-0418">Kinase</keyword>
<comment type="caution">
    <text evidence="11">The sequence shown here is derived from an EMBL/GenBank/DDBJ whole genome shotgun (WGS) entry which is preliminary data.</text>
</comment>
<dbReference type="InterPro" id="IPR035965">
    <property type="entry name" value="PAS-like_dom_sf"/>
</dbReference>
<organism evidence="11 12">
    <name type="scientific">Candidatus Electronema aureum</name>
    <dbReference type="NCBI Taxonomy" id="2005002"/>
    <lineage>
        <taxon>Bacteria</taxon>
        <taxon>Pseudomonadati</taxon>
        <taxon>Thermodesulfobacteriota</taxon>
        <taxon>Desulfobulbia</taxon>
        <taxon>Desulfobulbales</taxon>
        <taxon>Desulfobulbaceae</taxon>
        <taxon>Candidatus Electronema</taxon>
    </lineage>
</organism>
<dbReference type="Pfam" id="PF00072">
    <property type="entry name" value="Response_reg"/>
    <property type="match status" value="2"/>
</dbReference>
<evidence type="ECO:0000313" key="11">
    <source>
        <dbReference type="EMBL" id="TAA75212.1"/>
    </source>
</evidence>
<name>A0A521G2F7_9BACT</name>
<evidence type="ECO:0000256" key="1">
    <source>
        <dbReference type="ARBA" id="ARBA00000085"/>
    </source>
</evidence>
<dbReference type="PROSITE" id="PS50113">
    <property type="entry name" value="PAC"/>
    <property type="match status" value="2"/>
</dbReference>
<dbReference type="Gene3D" id="1.10.287.130">
    <property type="match status" value="1"/>
</dbReference>
<proteinExistence type="predicted"/>
<dbReference type="Pfam" id="PF08448">
    <property type="entry name" value="PAS_4"/>
    <property type="match status" value="1"/>
</dbReference>